<evidence type="ECO:0000313" key="12">
    <source>
        <dbReference type="Proteomes" id="UP000037122"/>
    </source>
</evidence>
<evidence type="ECO:0000256" key="9">
    <source>
        <dbReference type="ARBA" id="ARBA00025716"/>
    </source>
</evidence>
<keyword evidence="4" id="KW-1000">Mitochondrion outer membrane</keyword>
<name>A0A0L0P7M3_CANAR</name>
<proteinExistence type="inferred from homology"/>
<accession>A0A0L0P7M3</accession>
<dbReference type="VEuPathDB" id="FungiDB:QG37_00625"/>
<feature type="transmembrane region" description="Helical" evidence="10">
    <location>
        <begin position="20"/>
        <end position="44"/>
    </location>
</feature>
<keyword evidence="8 10" id="KW-0472">Membrane</keyword>
<evidence type="ECO:0000256" key="5">
    <source>
        <dbReference type="ARBA" id="ARBA00022927"/>
    </source>
</evidence>
<keyword evidence="3 10" id="KW-0812">Transmembrane</keyword>
<evidence type="ECO:0000256" key="10">
    <source>
        <dbReference type="SAM" id="Phobius"/>
    </source>
</evidence>
<dbReference type="Pfam" id="PF10642">
    <property type="entry name" value="Tom5"/>
    <property type="match status" value="1"/>
</dbReference>
<comment type="caution">
    <text evidence="11">The sequence shown here is derived from an EMBL/GenBank/DDBJ whole genome shotgun (WGS) entry which is preliminary data.</text>
</comment>
<evidence type="ECO:0000313" key="11">
    <source>
        <dbReference type="EMBL" id="KNE02367.1"/>
    </source>
</evidence>
<evidence type="ECO:0000256" key="8">
    <source>
        <dbReference type="ARBA" id="ARBA00023136"/>
    </source>
</evidence>
<evidence type="ECO:0000256" key="4">
    <source>
        <dbReference type="ARBA" id="ARBA00022787"/>
    </source>
</evidence>
<keyword evidence="2" id="KW-0813">Transport</keyword>
<evidence type="ECO:0000256" key="7">
    <source>
        <dbReference type="ARBA" id="ARBA00023128"/>
    </source>
</evidence>
<comment type="subcellular location">
    <subcellularLocation>
        <location evidence="1">Mitochondrion outer membrane</location>
        <topology evidence="1">Single-pass membrane protein</topology>
    </subcellularLocation>
</comment>
<comment type="similarity">
    <text evidence="9">Belongs to the Tom5 family.</text>
</comment>
<sequence length="48" mass="5463">MYNPSAEIPEEQKKMQEQISYATLKTAGVIAGALWLTPIVLHFIKKQF</sequence>
<dbReference type="AlphaFoldDB" id="A0A0L0P7M3"/>
<organism evidence="11 12">
    <name type="scientific">Candidozyma auris</name>
    <name type="common">Yeast</name>
    <name type="synonym">Candida auris</name>
    <dbReference type="NCBI Taxonomy" id="498019"/>
    <lineage>
        <taxon>Eukaryota</taxon>
        <taxon>Fungi</taxon>
        <taxon>Dikarya</taxon>
        <taxon>Ascomycota</taxon>
        <taxon>Saccharomycotina</taxon>
        <taxon>Pichiomycetes</taxon>
        <taxon>Metschnikowiaceae</taxon>
        <taxon>Candidozyma</taxon>
    </lineage>
</organism>
<dbReference type="GO" id="GO:0015031">
    <property type="term" value="P:protein transport"/>
    <property type="evidence" value="ECO:0007669"/>
    <property type="project" value="UniProtKB-KW"/>
</dbReference>
<keyword evidence="5" id="KW-0653">Protein transport</keyword>
<evidence type="ECO:0000256" key="2">
    <source>
        <dbReference type="ARBA" id="ARBA00022448"/>
    </source>
</evidence>
<evidence type="ECO:0000256" key="3">
    <source>
        <dbReference type="ARBA" id="ARBA00022692"/>
    </source>
</evidence>
<keyword evidence="7" id="KW-0496">Mitochondrion</keyword>
<reference evidence="12" key="1">
    <citation type="journal article" date="2015" name="BMC Genomics">
        <title>Draft genome of a commonly misdiagnosed multidrug resistant pathogen Candida auris.</title>
        <authorList>
            <person name="Chatterjee S."/>
            <person name="Alampalli S.V."/>
            <person name="Nageshan R.K."/>
            <person name="Chettiar S.T."/>
            <person name="Joshi S."/>
            <person name="Tatu U.S."/>
        </authorList>
    </citation>
    <scope>NUCLEOTIDE SEQUENCE [LARGE SCALE GENOMIC DNA]</scope>
    <source>
        <strain evidence="12">6684</strain>
    </source>
</reference>
<dbReference type="InterPro" id="IPR019603">
    <property type="entry name" value="Tom5"/>
</dbReference>
<dbReference type="GO" id="GO:0005741">
    <property type="term" value="C:mitochondrial outer membrane"/>
    <property type="evidence" value="ECO:0007669"/>
    <property type="project" value="UniProtKB-SubCell"/>
</dbReference>
<protein>
    <submittedName>
        <fullName evidence="11">Uncharacterized protein</fullName>
    </submittedName>
</protein>
<evidence type="ECO:0000256" key="1">
    <source>
        <dbReference type="ARBA" id="ARBA00004572"/>
    </source>
</evidence>
<evidence type="ECO:0000256" key="6">
    <source>
        <dbReference type="ARBA" id="ARBA00022989"/>
    </source>
</evidence>
<dbReference type="EMBL" id="LGST01000004">
    <property type="protein sequence ID" value="KNE02367.1"/>
    <property type="molecule type" value="Genomic_DNA"/>
</dbReference>
<keyword evidence="6 10" id="KW-1133">Transmembrane helix</keyword>
<dbReference type="Proteomes" id="UP000037122">
    <property type="component" value="Unassembled WGS sequence"/>
</dbReference>
<gene>
    <name evidence="11" type="ORF">QG37_00625</name>
</gene>
<dbReference type="GO" id="GO:0006626">
    <property type="term" value="P:protein targeting to mitochondrion"/>
    <property type="evidence" value="ECO:0007669"/>
    <property type="project" value="UniProtKB-ARBA"/>
</dbReference>